<evidence type="ECO:0000313" key="3">
    <source>
        <dbReference type="Proteomes" id="UP001597369"/>
    </source>
</evidence>
<feature type="compositionally biased region" description="Basic and acidic residues" evidence="1">
    <location>
        <begin position="12"/>
        <end position="50"/>
    </location>
</feature>
<name>A0ABW4X2L9_9BACT</name>
<evidence type="ECO:0000313" key="2">
    <source>
        <dbReference type="EMBL" id="MFD2068395.1"/>
    </source>
</evidence>
<comment type="caution">
    <text evidence="2">The sequence shown here is derived from an EMBL/GenBank/DDBJ whole genome shotgun (WGS) entry which is preliminary data.</text>
</comment>
<organism evidence="2 3">
    <name type="scientific">Pontibacter silvestris</name>
    <dbReference type="NCBI Taxonomy" id="2305183"/>
    <lineage>
        <taxon>Bacteria</taxon>
        <taxon>Pseudomonadati</taxon>
        <taxon>Bacteroidota</taxon>
        <taxon>Cytophagia</taxon>
        <taxon>Cytophagales</taxon>
        <taxon>Hymenobacteraceae</taxon>
        <taxon>Pontibacter</taxon>
    </lineage>
</organism>
<feature type="region of interest" description="Disordered" evidence="1">
    <location>
        <begin position="1"/>
        <end position="67"/>
    </location>
</feature>
<accession>A0ABW4X2L9</accession>
<evidence type="ECO:0000256" key="1">
    <source>
        <dbReference type="SAM" id="MobiDB-lite"/>
    </source>
</evidence>
<dbReference type="Proteomes" id="UP001597369">
    <property type="component" value="Unassembled WGS sequence"/>
</dbReference>
<reference evidence="3" key="1">
    <citation type="journal article" date="2019" name="Int. J. Syst. Evol. Microbiol.">
        <title>The Global Catalogue of Microorganisms (GCM) 10K type strain sequencing project: providing services to taxonomists for standard genome sequencing and annotation.</title>
        <authorList>
            <consortium name="The Broad Institute Genomics Platform"/>
            <consortium name="The Broad Institute Genome Sequencing Center for Infectious Disease"/>
            <person name="Wu L."/>
            <person name="Ma J."/>
        </authorList>
    </citation>
    <scope>NUCLEOTIDE SEQUENCE [LARGE SCALE GENOMIC DNA]</scope>
    <source>
        <strain evidence="3">JCM 16545</strain>
    </source>
</reference>
<protein>
    <submittedName>
        <fullName evidence="2">Uncharacterized protein</fullName>
    </submittedName>
</protein>
<dbReference type="EMBL" id="JBHUHV010000053">
    <property type="protein sequence ID" value="MFD2068395.1"/>
    <property type="molecule type" value="Genomic_DNA"/>
</dbReference>
<gene>
    <name evidence="2" type="ORF">ACFSKU_16010</name>
</gene>
<dbReference type="RefSeq" id="WP_229959403.1">
    <property type="nucleotide sequence ID" value="NZ_JAJJWI010000005.1"/>
</dbReference>
<feature type="compositionally biased region" description="Polar residues" evidence="1">
    <location>
        <begin position="1"/>
        <end position="10"/>
    </location>
</feature>
<proteinExistence type="predicted"/>
<sequence>MRNDRNSNYGEFSRRFQDQNPQSRDHNFRGNDSERGRWTDRNRDREEPYRIQKSQQYGQRGGERGMREDYYNQMYDTTNYTGVPREENYGLPYGSENDLDTIRKFPYSEGPYANRTTRYSYSQGYNPNYDNPEEGDMYRDFDSRGNHGYRHDMGYGSVNDFREFGNDHNGLDDRSDNYYGYFGGYNR</sequence>
<keyword evidence="3" id="KW-1185">Reference proteome</keyword>